<organism evidence="1 2">
    <name type="scientific">Arachidicoccus rhizosphaerae</name>
    <dbReference type="NCBI Taxonomy" id="551991"/>
    <lineage>
        <taxon>Bacteria</taxon>
        <taxon>Pseudomonadati</taxon>
        <taxon>Bacteroidota</taxon>
        <taxon>Chitinophagia</taxon>
        <taxon>Chitinophagales</taxon>
        <taxon>Chitinophagaceae</taxon>
        <taxon>Arachidicoccus</taxon>
    </lineage>
</organism>
<evidence type="ECO:0000313" key="1">
    <source>
        <dbReference type="EMBL" id="SEA47293.1"/>
    </source>
</evidence>
<dbReference type="NCBIfam" id="NF038123">
    <property type="entry name" value="NF038123_dom"/>
    <property type="match status" value="2"/>
</dbReference>
<sequence>MKPKHLTWISVALMALMSASCKKDDNGDMSGGSATITVENVLDSRPLVESGTFMNTGSSSLIMPGQSVSIQFSAAKGQALSFATMYGWSNDLFFAPASPGIALYNSDGTPIEGDVSSEIRLWDNGTRINGKPGKALMHPGTAETAPSVIKEIKGMDDQGNSYAAASDLMEAKLHYDGNSTFTLMITNTSGSTSNPTPFSPGVWAISYIAGGKLLNPDPLYKEGQLSQNGLTDIAEMGNPEQLSAYIDGQTGIFTPLSPVLVVVYNGIENPVFMPGAKDPGNGLTDIAQKGDATALAGYLKKLPGVKSVYVLAASGTTVLLPKVGEDMGGSVSQKLTLDKNDKIAVATMYGFSNDWFFANQTGIDGSTRGDVAADLGLYDDGTAISQYPGAGITQFNLAGTPLGEDKEISEVPNPNMFTTLPDVKDMIRVTIN</sequence>
<accession>A0A1H4BGK2</accession>
<evidence type="ECO:0008006" key="3">
    <source>
        <dbReference type="Google" id="ProtNLM"/>
    </source>
</evidence>
<dbReference type="STRING" id="551991.SAMN05192529_12130"/>
<dbReference type="OrthoDB" id="1013900at2"/>
<name>A0A1H4BGK2_9BACT</name>
<gene>
    <name evidence="1" type="ORF">SAMN05192529_12130</name>
</gene>
<evidence type="ECO:0000313" key="2">
    <source>
        <dbReference type="Proteomes" id="UP000199041"/>
    </source>
</evidence>
<dbReference type="PROSITE" id="PS51257">
    <property type="entry name" value="PROKAR_LIPOPROTEIN"/>
    <property type="match status" value="1"/>
</dbReference>
<dbReference type="AlphaFoldDB" id="A0A1H4BGK2"/>
<dbReference type="Gene3D" id="2.60.40.2130">
    <property type="entry name" value="F-spondin domain"/>
    <property type="match status" value="2"/>
</dbReference>
<reference evidence="1 2" key="1">
    <citation type="submission" date="2016-10" db="EMBL/GenBank/DDBJ databases">
        <authorList>
            <person name="de Groot N.N."/>
        </authorList>
    </citation>
    <scope>NUCLEOTIDE SEQUENCE [LARGE SCALE GENOMIC DNA]</scope>
    <source>
        <strain evidence="1 2">Vu-144</strain>
    </source>
</reference>
<dbReference type="Proteomes" id="UP000199041">
    <property type="component" value="Unassembled WGS sequence"/>
</dbReference>
<protein>
    <recommendedName>
        <fullName evidence="3">Spondin_N</fullName>
    </recommendedName>
</protein>
<dbReference type="InterPro" id="IPR009465">
    <property type="entry name" value="Spondin_N"/>
</dbReference>
<proteinExistence type="predicted"/>
<dbReference type="EMBL" id="FNQY01000021">
    <property type="protein sequence ID" value="SEA47293.1"/>
    <property type="molecule type" value="Genomic_DNA"/>
</dbReference>
<dbReference type="RefSeq" id="WP_091400113.1">
    <property type="nucleotide sequence ID" value="NZ_FNQY01000021.1"/>
</dbReference>
<keyword evidence="2" id="KW-1185">Reference proteome</keyword>
<dbReference type="InterPro" id="IPR038678">
    <property type="entry name" value="Spondin_N_sf"/>
</dbReference>